<feature type="domain" description="Flagellar hook-associated protein 2 C-terminal" evidence="7">
    <location>
        <begin position="223"/>
        <end position="476"/>
    </location>
</feature>
<organism evidence="8 9">
    <name type="scientific">Paenibacillus shunpengii</name>
    <dbReference type="NCBI Taxonomy" id="2054424"/>
    <lineage>
        <taxon>Bacteria</taxon>
        <taxon>Bacillati</taxon>
        <taxon>Bacillota</taxon>
        <taxon>Bacilli</taxon>
        <taxon>Bacillales</taxon>
        <taxon>Paenibacillaceae</taxon>
        <taxon>Paenibacillus</taxon>
    </lineage>
</organism>
<evidence type="ECO:0000256" key="2">
    <source>
        <dbReference type="ARBA" id="ARBA00011255"/>
    </source>
</evidence>
<evidence type="ECO:0000256" key="3">
    <source>
        <dbReference type="ARBA" id="ARBA00023054"/>
    </source>
</evidence>
<accession>A0ABW5SUC9</accession>
<dbReference type="EMBL" id="JBHUMJ010000011">
    <property type="protein sequence ID" value="MFD2703186.1"/>
    <property type="molecule type" value="Genomic_DNA"/>
</dbReference>
<keyword evidence="5" id="KW-0964">Secreted</keyword>
<dbReference type="InterPro" id="IPR010809">
    <property type="entry name" value="FliD_C"/>
</dbReference>
<comment type="function">
    <text evidence="5">Required for morphogenesis and for the elongation of the flagellar filament by facilitating polymerization of the flagellin monomers at the tip of growing filament. Forms a capping structure, which prevents flagellin subunits (transported through the central channel of the flagellum) from leaking out without polymerization at the distal end.</text>
</comment>
<dbReference type="Proteomes" id="UP001597540">
    <property type="component" value="Unassembled WGS sequence"/>
</dbReference>
<dbReference type="Pfam" id="PF02465">
    <property type="entry name" value="FliD_N"/>
    <property type="match status" value="1"/>
</dbReference>
<keyword evidence="4 5" id="KW-0975">Bacterial flagellum</keyword>
<reference evidence="9" key="1">
    <citation type="journal article" date="2019" name="Int. J. Syst. Evol. Microbiol.">
        <title>The Global Catalogue of Microorganisms (GCM) 10K type strain sequencing project: providing services to taxonomists for standard genome sequencing and annotation.</title>
        <authorList>
            <consortium name="The Broad Institute Genomics Platform"/>
            <consortium name="The Broad Institute Genome Sequencing Center for Infectious Disease"/>
            <person name="Wu L."/>
            <person name="Ma J."/>
        </authorList>
    </citation>
    <scope>NUCLEOTIDE SEQUENCE [LARGE SCALE GENOMIC DNA]</scope>
    <source>
        <strain evidence="9">KCTC 33849</strain>
    </source>
</reference>
<dbReference type="InterPro" id="IPR040026">
    <property type="entry name" value="FliD"/>
</dbReference>
<proteinExistence type="inferred from homology"/>
<protein>
    <recommendedName>
        <fullName evidence="5">Flagellar hook-associated protein 2</fullName>
        <shortName evidence="5">HAP2</shortName>
    </recommendedName>
    <alternativeName>
        <fullName evidence="5">Flagellar cap protein</fullName>
    </alternativeName>
</protein>
<dbReference type="PANTHER" id="PTHR30288">
    <property type="entry name" value="FLAGELLAR CAP/ASSEMBLY PROTEIN FLID"/>
    <property type="match status" value="1"/>
</dbReference>
<sequence>MRVTGFSGMDIDSMVTSLMTAQRVPLDKLNQQKTLLNWTRDSYREMNSKIVDFKNNKLATFKLSSSMNTNQAVVSGNTNAFRASATASAVKSDMTVDVKSIATKSYIASSQMTGVSLTTKLGELPNGTANVDGEGNYLLTINNQEVKLSKDLTISDAIKQINATPNINAVASFNEVSGQLNITAKEFGKDITLNNGDGGSFLSLIGSGTSPVVASEAGEVIITSGGVEKTYNPTTNSLTVNGVQLTLLAASGDTTSTISIQNDPTIAVDTIKSFVESYNELLSLFNTKIGEEKYRDYAPLSDEQKEAMKENEITLWEDKAKSGLLKNDEILRSLVTSMRSAITGHLGDLSSIGITTGQYYEGGKMYIDEEKLKAALESDPEKVMTAFQGSSDGTNKGIYSQLESAFDTALNKLVEKAGTSKFSSDINSIFKEESVMGRRLKDYNNRISTLELKLQNLETRYYKQFTAMETAMSKYESQSSSLAGYFA</sequence>
<evidence type="ECO:0000259" key="6">
    <source>
        <dbReference type="Pfam" id="PF02465"/>
    </source>
</evidence>
<dbReference type="Pfam" id="PF07195">
    <property type="entry name" value="FliD_C"/>
    <property type="match status" value="1"/>
</dbReference>
<evidence type="ECO:0000256" key="4">
    <source>
        <dbReference type="ARBA" id="ARBA00023143"/>
    </source>
</evidence>
<keyword evidence="8" id="KW-0969">Cilium</keyword>
<dbReference type="InterPro" id="IPR003481">
    <property type="entry name" value="FliD_N"/>
</dbReference>
<feature type="domain" description="Flagellar hook-associated protein 2 N-terminal" evidence="6">
    <location>
        <begin position="7"/>
        <end position="104"/>
    </location>
</feature>
<dbReference type="PANTHER" id="PTHR30288:SF0">
    <property type="entry name" value="FLAGELLAR HOOK-ASSOCIATED PROTEIN 2"/>
    <property type="match status" value="1"/>
</dbReference>
<gene>
    <name evidence="8" type="primary">fliD</name>
    <name evidence="8" type="ORF">ACFSVM_22395</name>
</gene>
<comment type="similarity">
    <text evidence="1 5">Belongs to the FliD family.</text>
</comment>
<comment type="subunit">
    <text evidence="2 5">Homopentamer.</text>
</comment>
<dbReference type="RefSeq" id="WP_379264672.1">
    <property type="nucleotide sequence ID" value="NZ_JBHUMJ010000011.1"/>
</dbReference>
<evidence type="ECO:0000256" key="5">
    <source>
        <dbReference type="RuleBase" id="RU362066"/>
    </source>
</evidence>
<comment type="subcellular location">
    <subcellularLocation>
        <location evidence="5">Secreted</location>
    </subcellularLocation>
    <subcellularLocation>
        <location evidence="5">Bacterial flagellum</location>
    </subcellularLocation>
</comment>
<name>A0ABW5SUC9_9BACL</name>
<evidence type="ECO:0000313" key="9">
    <source>
        <dbReference type="Proteomes" id="UP001597540"/>
    </source>
</evidence>
<evidence type="ECO:0000313" key="8">
    <source>
        <dbReference type="EMBL" id="MFD2703186.1"/>
    </source>
</evidence>
<evidence type="ECO:0000259" key="7">
    <source>
        <dbReference type="Pfam" id="PF07195"/>
    </source>
</evidence>
<evidence type="ECO:0000256" key="1">
    <source>
        <dbReference type="ARBA" id="ARBA00009764"/>
    </source>
</evidence>
<keyword evidence="8" id="KW-0966">Cell projection</keyword>
<keyword evidence="3" id="KW-0175">Coiled coil</keyword>
<comment type="caution">
    <text evidence="8">The sequence shown here is derived from an EMBL/GenBank/DDBJ whole genome shotgun (WGS) entry which is preliminary data.</text>
</comment>
<keyword evidence="8" id="KW-0282">Flagellum</keyword>
<keyword evidence="9" id="KW-1185">Reference proteome</keyword>